<feature type="region of interest" description="Disordered" evidence="5">
    <location>
        <begin position="284"/>
        <end position="310"/>
    </location>
</feature>
<protein>
    <submittedName>
        <fullName evidence="8">Uncharacterized protein</fullName>
    </submittedName>
</protein>
<keyword evidence="9" id="KW-1185">Reference proteome</keyword>
<organism evidence="8">
    <name type="scientific">Fonticula alba</name>
    <name type="common">Slime mold</name>
    <dbReference type="NCBI Taxonomy" id="691883"/>
    <lineage>
        <taxon>Eukaryota</taxon>
        <taxon>Rotosphaerida</taxon>
        <taxon>Fonticulaceae</taxon>
        <taxon>Fonticula</taxon>
    </lineage>
</organism>
<feature type="transmembrane region" description="Helical" evidence="6">
    <location>
        <begin position="37"/>
        <end position="56"/>
    </location>
</feature>
<dbReference type="eggNOG" id="ENOG502RXTU">
    <property type="taxonomic scope" value="Eukaryota"/>
</dbReference>
<dbReference type="OrthoDB" id="19344at2759"/>
<dbReference type="GO" id="GO:0016020">
    <property type="term" value="C:membrane"/>
    <property type="evidence" value="ECO:0007669"/>
    <property type="project" value="UniProtKB-SubCell"/>
</dbReference>
<name>A0A058ZFF7_FONAL</name>
<gene>
    <name evidence="8" type="ORF">H696_01612</name>
</gene>
<evidence type="ECO:0000313" key="8">
    <source>
        <dbReference type="EMBL" id="KCV72212.1"/>
    </source>
</evidence>
<dbReference type="Pfam" id="PF04193">
    <property type="entry name" value="PQ-loop"/>
    <property type="match status" value="2"/>
</dbReference>
<feature type="transmembrane region" description="Helical" evidence="6">
    <location>
        <begin position="108"/>
        <end position="131"/>
    </location>
</feature>
<keyword evidence="4 6" id="KW-0472">Membrane</keyword>
<dbReference type="EMBL" id="KB932202">
    <property type="protein sequence ID" value="KCV72212.1"/>
    <property type="molecule type" value="Genomic_DNA"/>
</dbReference>
<feature type="transmembrane region" description="Helical" evidence="6">
    <location>
        <begin position="182"/>
        <end position="203"/>
    </location>
</feature>
<evidence type="ECO:0000256" key="7">
    <source>
        <dbReference type="SAM" id="SignalP"/>
    </source>
</evidence>
<reference evidence="8" key="1">
    <citation type="submission" date="2013-04" db="EMBL/GenBank/DDBJ databases">
        <title>The Genome Sequence of Fonticula alba ATCC 38817.</title>
        <authorList>
            <consortium name="The Broad Institute Genomics Platform"/>
            <person name="Russ C."/>
            <person name="Cuomo C."/>
            <person name="Burger G."/>
            <person name="Gray M.W."/>
            <person name="Holland P.W.H."/>
            <person name="King N."/>
            <person name="Lang F.B.F."/>
            <person name="Roger A.J."/>
            <person name="Ruiz-Trillo I."/>
            <person name="Brown M."/>
            <person name="Walker B."/>
            <person name="Young S."/>
            <person name="Zeng Q."/>
            <person name="Gargeya S."/>
            <person name="Fitzgerald M."/>
            <person name="Haas B."/>
            <person name="Abouelleil A."/>
            <person name="Allen A.W."/>
            <person name="Alvarado L."/>
            <person name="Arachchi H.M."/>
            <person name="Berlin A.M."/>
            <person name="Chapman S.B."/>
            <person name="Gainer-Dewar J."/>
            <person name="Goldberg J."/>
            <person name="Griggs A."/>
            <person name="Gujja S."/>
            <person name="Hansen M."/>
            <person name="Howarth C."/>
            <person name="Imamovic A."/>
            <person name="Ireland A."/>
            <person name="Larimer J."/>
            <person name="McCowan C."/>
            <person name="Murphy C."/>
            <person name="Pearson M."/>
            <person name="Poon T.W."/>
            <person name="Priest M."/>
            <person name="Roberts A."/>
            <person name="Saif S."/>
            <person name="Shea T."/>
            <person name="Sisk P."/>
            <person name="Sykes S."/>
            <person name="Wortman J."/>
            <person name="Nusbaum C."/>
            <person name="Birren B."/>
        </authorList>
    </citation>
    <scope>NUCLEOTIDE SEQUENCE [LARGE SCALE GENOMIC DNA]</scope>
    <source>
        <strain evidence="8">ATCC 38817</strain>
    </source>
</reference>
<feature type="chain" id="PRO_5001566558" evidence="7">
    <location>
        <begin position="19"/>
        <end position="508"/>
    </location>
</feature>
<evidence type="ECO:0000256" key="4">
    <source>
        <dbReference type="ARBA" id="ARBA00023136"/>
    </source>
</evidence>
<feature type="transmembrane region" description="Helical" evidence="6">
    <location>
        <begin position="244"/>
        <end position="268"/>
    </location>
</feature>
<feature type="compositionally biased region" description="Low complexity" evidence="5">
    <location>
        <begin position="454"/>
        <end position="479"/>
    </location>
</feature>
<keyword evidence="3 6" id="KW-1133">Transmembrane helix</keyword>
<evidence type="ECO:0000256" key="3">
    <source>
        <dbReference type="ARBA" id="ARBA00022989"/>
    </source>
</evidence>
<feature type="signal peptide" evidence="7">
    <location>
        <begin position="1"/>
        <end position="18"/>
    </location>
</feature>
<dbReference type="PANTHER" id="PTHR16201">
    <property type="entry name" value="SEVEN TRANSMEMBRANE PROTEIN 1-RELATED"/>
    <property type="match status" value="1"/>
</dbReference>
<keyword evidence="7" id="KW-0732">Signal</keyword>
<feature type="transmembrane region" description="Helical" evidence="6">
    <location>
        <begin position="152"/>
        <end position="176"/>
    </location>
</feature>
<feature type="transmembrane region" description="Helical" evidence="6">
    <location>
        <begin position="215"/>
        <end position="238"/>
    </location>
</feature>
<keyword evidence="2 6" id="KW-0812">Transmembrane</keyword>
<evidence type="ECO:0000256" key="2">
    <source>
        <dbReference type="ARBA" id="ARBA00022692"/>
    </source>
</evidence>
<dbReference type="InterPro" id="IPR051415">
    <property type="entry name" value="LAAT-1"/>
</dbReference>
<sequence length="508" mass="54054">MSLDRLLTFLFGAAVAASGSGSGSDPRCTVDRSTGDFVLGILLFFGTIISFAPQHWRLIAKRSHIGLSYSKVILGTFTATCGVGYYSILEFHNAFRCCTDSFTCFDNLLNFLQLVAIYACDLFILFLYIWFFDFRGLKSTGVNVRREWRITLWVMAALIAYMIAVFTTVAVLAWAFDIYGPAAQTIGSILVLGSAIGQLTQWCPQIYTTWKLKSIGSLSLPMVLLQCIGSAITAYFISTVSPPMLWMPFLIATFLTAIIFVEGGYFWWRERRLGEAGNADLTQPLNAHSAEGSPSDEFSPSPDGGAGASPAHGSLAQAVGGINTADGDLVAAGGTAGGPATGLDFSASITDSLLSRSCRSCGQYIADIESVLDNKLLCASCRAAGHGPGGSKPTSLHQHPSYVSHPSYGSITITAQTSLSMQSQPSLDPAEDSDDAAPAGDSQVPEDIPMTPTSAASSQAAGQQQQQQQQPAQSPAASPRLGHRFRRLSDTDLGPDDSRDVGSIFPAS</sequence>
<comment type="subcellular location">
    <subcellularLocation>
        <location evidence="1">Membrane</location>
        <topology evidence="1">Multi-pass membrane protein</topology>
    </subcellularLocation>
</comment>
<proteinExistence type="predicted"/>
<evidence type="ECO:0000313" key="9">
    <source>
        <dbReference type="Proteomes" id="UP000030693"/>
    </source>
</evidence>
<dbReference type="Gene3D" id="1.20.1280.290">
    <property type="match status" value="1"/>
</dbReference>
<feature type="region of interest" description="Disordered" evidence="5">
    <location>
        <begin position="419"/>
        <end position="508"/>
    </location>
</feature>
<accession>A0A058ZFF7</accession>
<dbReference type="SMART" id="SM00679">
    <property type="entry name" value="CTNS"/>
    <property type="match status" value="2"/>
</dbReference>
<dbReference type="GeneID" id="20526337"/>
<evidence type="ECO:0000256" key="1">
    <source>
        <dbReference type="ARBA" id="ARBA00004141"/>
    </source>
</evidence>
<feature type="transmembrane region" description="Helical" evidence="6">
    <location>
        <begin position="68"/>
        <end position="88"/>
    </location>
</feature>
<dbReference type="PANTHER" id="PTHR16201:SF11">
    <property type="entry name" value="PQ-LOOP REPEAT-CONTAINING PROTEIN"/>
    <property type="match status" value="1"/>
</dbReference>
<dbReference type="InterPro" id="IPR006603">
    <property type="entry name" value="PQ-loop_rpt"/>
</dbReference>
<dbReference type="RefSeq" id="XP_009493790.1">
    <property type="nucleotide sequence ID" value="XM_009495515.1"/>
</dbReference>
<dbReference type="AlphaFoldDB" id="A0A058ZFF7"/>
<evidence type="ECO:0000256" key="6">
    <source>
        <dbReference type="SAM" id="Phobius"/>
    </source>
</evidence>
<evidence type="ECO:0000256" key="5">
    <source>
        <dbReference type="SAM" id="MobiDB-lite"/>
    </source>
</evidence>
<dbReference type="Proteomes" id="UP000030693">
    <property type="component" value="Unassembled WGS sequence"/>
</dbReference>